<name>A0A4C1U1M4_EUMVA</name>
<dbReference type="EMBL" id="BGZK01000113">
    <property type="protein sequence ID" value="GBP19954.1"/>
    <property type="molecule type" value="Genomic_DNA"/>
</dbReference>
<feature type="region of interest" description="Disordered" evidence="1">
    <location>
        <begin position="56"/>
        <end position="104"/>
    </location>
</feature>
<gene>
    <name evidence="2" type="ORF">EVAR_11344_1</name>
</gene>
<dbReference type="AlphaFoldDB" id="A0A4C1U1M4"/>
<keyword evidence="3" id="KW-1185">Reference proteome</keyword>
<reference evidence="2 3" key="1">
    <citation type="journal article" date="2019" name="Commun. Biol.">
        <title>The bagworm genome reveals a unique fibroin gene that provides high tensile strength.</title>
        <authorList>
            <person name="Kono N."/>
            <person name="Nakamura H."/>
            <person name="Ohtoshi R."/>
            <person name="Tomita M."/>
            <person name="Numata K."/>
            <person name="Arakawa K."/>
        </authorList>
    </citation>
    <scope>NUCLEOTIDE SEQUENCE [LARGE SCALE GENOMIC DNA]</scope>
</reference>
<protein>
    <submittedName>
        <fullName evidence="2">Uncharacterized protein</fullName>
    </submittedName>
</protein>
<comment type="caution">
    <text evidence="2">The sequence shown here is derived from an EMBL/GenBank/DDBJ whole genome shotgun (WGS) entry which is preliminary data.</text>
</comment>
<evidence type="ECO:0000256" key="1">
    <source>
        <dbReference type="SAM" id="MobiDB-lite"/>
    </source>
</evidence>
<organism evidence="2 3">
    <name type="scientific">Eumeta variegata</name>
    <name type="common">Bagworm moth</name>
    <name type="synonym">Eumeta japonica</name>
    <dbReference type="NCBI Taxonomy" id="151549"/>
    <lineage>
        <taxon>Eukaryota</taxon>
        <taxon>Metazoa</taxon>
        <taxon>Ecdysozoa</taxon>
        <taxon>Arthropoda</taxon>
        <taxon>Hexapoda</taxon>
        <taxon>Insecta</taxon>
        <taxon>Pterygota</taxon>
        <taxon>Neoptera</taxon>
        <taxon>Endopterygota</taxon>
        <taxon>Lepidoptera</taxon>
        <taxon>Glossata</taxon>
        <taxon>Ditrysia</taxon>
        <taxon>Tineoidea</taxon>
        <taxon>Psychidae</taxon>
        <taxon>Oiketicinae</taxon>
        <taxon>Eumeta</taxon>
    </lineage>
</organism>
<evidence type="ECO:0000313" key="3">
    <source>
        <dbReference type="Proteomes" id="UP000299102"/>
    </source>
</evidence>
<dbReference type="Proteomes" id="UP000299102">
    <property type="component" value="Unassembled WGS sequence"/>
</dbReference>
<proteinExistence type="predicted"/>
<feature type="compositionally biased region" description="Basic and acidic residues" evidence="1">
    <location>
        <begin position="85"/>
        <end position="104"/>
    </location>
</feature>
<accession>A0A4C1U1M4</accession>
<sequence>MHQSHQFPHKLINFYAFSVYTKGFALCSESKTVPKKQTIVTRIHYISYERHDSRLVERNASTSSSNRERRSSPRTCKPSAQTYLSRRDRGTERRREERITTERADRAPYRSIYGLCK</sequence>
<evidence type="ECO:0000313" key="2">
    <source>
        <dbReference type="EMBL" id="GBP19954.1"/>
    </source>
</evidence>